<name>A0A369NHI5_EGGLN</name>
<proteinExistence type="predicted"/>
<dbReference type="EMBL" id="PPTX01000002">
    <property type="protein sequence ID" value="RDB81581.1"/>
    <property type="molecule type" value="Genomic_DNA"/>
</dbReference>
<gene>
    <name evidence="1" type="ORF">C1872_02590</name>
</gene>
<protein>
    <submittedName>
        <fullName evidence="1">Uncharacterized protein</fullName>
    </submittedName>
</protein>
<reference evidence="1 2" key="1">
    <citation type="journal article" date="2018" name="Elife">
        <title>Discovery and characterization of a prevalent human gut bacterial enzyme sufficient for the inactivation of a family of plant toxins.</title>
        <authorList>
            <person name="Koppel N."/>
            <person name="Bisanz J.E."/>
            <person name="Pandelia M.E."/>
            <person name="Turnbaugh P.J."/>
            <person name="Balskus E.P."/>
        </authorList>
    </citation>
    <scope>NUCLEOTIDE SEQUENCE [LARGE SCALE GENOMIC DNA]</scope>
    <source>
        <strain evidence="1 2">MR1 #12</strain>
    </source>
</reference>
<dbReference type="AlphaFoldDB" id="A0A369NHI5"/>
<dbReference type="Proteomes" id="UP000253752">
    <property type="component" value="Unassembled WGS sequence"/>
</dbReference>
<sequence length="312" mass="34427">MSDERERIEERRAPRTPKNKVLRVIRALLMPPGCVVALAVPVICALMVWVFLFDNKGNPLSYVAYAVSAYLFTILVIWVVRDVPAQRAIAFARRNPHVSRLMDDEDMRRRLFVFIGVVVDVLWALGNLVLGIAWLSVWFITLGIYYLVFGLMRGALLYELRKSAACTTSEQARVSRICGIMLIASVLVLSGIVTLIMIGEGSIRYDKITVIAVATFTFFSLISSIVGLVRLRSHENLLVGTNCRVNLAIALVSLFTLEIGMFSAYATADDADLVFVMPIITGAAIASVLCIMGVITVCLANRTLADQDSECD</sequence>
<dbReference type="RefSeq" id="WP_009305489.1">
    <property type="nucleotide sequence ID" value="NZ_CP089337.1"/>
</dbReference>
<comment type="caution">
    <text evidence="1">The sequence shown here is derived from an EMBL/GenBank/DDBJ whole genome shotgun (WGS) entry which is preliminary data.</text>
</comment>
<evidence type="ECO:0000313" key="1">
    <source>
        <dbReference type="EMBL" id="RDB81581.1"/>
    </source>
</evidence>
<organism evidence="1 2">
    <name type="scientific">Eggerthella lenta</name>
    <name type="common">Eubacterium lentum</name>
    <dbReference type="NCBI Taxonomy" id="84112"/>
    <lineage>
        <taxon>Bacteria</taxon>
        <taxon>Bacillati</taxon>
        <taxon>Actinomycetota</taxon>
        <taxon>Coriobacteriia</taxon>
        <taxon>Eggerthellales</taxon>
        <taxon>Eggerthellaceae</taxon>
        <taxon>Eggerthella</taxon>
    </lineage>
</organism>
<accession>A0A369NHI5</accession>
<evidence type="ECO:0000313" key="2">
    <source>
        <dbReference type="Proteomes" id="UP000253752"/>
    </source>
</evidence>